<dbReference type="PROSITE" id="PS51891">
    <property type="entry name" value="CENP_V_GFA"/>
    <property type="match status" value="1"/>
</dbReference>
<dbReference type="SUPFAM" id="SSF51316">
    <property type="entry name" value="Mss4-like"/>
    <property type="match status" value="1"/>
</dbReference>
<comment type="caution">
    <text evidence="6">The sequence shown here is derived from an EMBL/GenBank/DDBJ whole genome shotgun (WGS) entry which is preliminary data.</text>
</comment>
<dbReference type="RefSeq" id="WP_330077431.1">
    <property type="nucleotide sequence ID" value="NZ_JAZDQJ010000044.1"/>
</dbReference>
<dbReference type="Pfam" id="PF04828">
    <property type="entry name" value="GFA"/>
    <property type="match status" value="1"/>
</dbReference>
<protein>
    <submittedName>
        <fullName evidence="6">GFA family protein</fullName>
    </submittedName>
</protein>
<evidence type="ECO:0000256" key="4">
    <source>
        <dbReference type="ARBA" id="ARBA00023239"/>
    </source>
</evidence>
<dbReference type="InterPro" id="IPR006913">
    <property type="entry name" value="CENP-V/GFA"/>
</dbReference>
<accession>A0ABU7HZ59</accession>
<keyword evidence="2" id="KW-0479">Metal-binding</keyword>
<name>A0ABU7HZ59_9PSED</name>
<organism evidence="6 7">
    <name type="scientific">Pseudomonas ulcerans</name>
    <dbReference type="NCBI Taxonomy" id="3115852"/>
    <lineage>
        <taxon>Bacteria</taxon>
        <taxon>Pseudomonadati</taxon>
        <taxon>Pseudomonadota</taxon>
        <taxon>Gammaproteobacteria</taxon>
        <taxon>Pseudomonadales</taxon>
        <taxon>Pseudomonadaceae</taxon>
        <taxon>Pseudomonas</taxon>
    </lineage>
</organism>
<evidence type="ECO:0000313" key="7">
    <source>
        <dbReference type="Proteomes" id="UP001335100"/>
    </source>
</evidence>
<dbReference type="PANTHER" id="PTHR33337">
    <property type="entry name" value="GFA DOMAIN-CONTAINING PROTEIN"/>
    <property type="match status" value="1"/>
</dbReference>
<feature type="domain" description="CENP-V/GFA" evidence="5">
    <location>
        <begin position="5"/>
        <end position="123"/>
    </location>
</feature>
<keyword evidence="7" id="KW-1185">Reference proteome</keyword>
<keyword evidence="4" id="KW-0456">Lyase</keyword>
<dbReference type="Gene3D" id="3.90.1590.10">
    <property type="entry name" value="glutathione-dependent formaldehyde- activating enzyme (gfa)"/>
    <property type="match status" value="1"/>
</dbReference>
<keyword evidence="3" id="KW-0862">Zinc</keyword>
<dbReference type="Proteomes" id="UP001335100">
    <property type="component" value="Unassembled WGS sequence"/>
</dbReference>
<reference evidence="6 7" key="1">
    <citation type="submission" date="2024-01" db="EMBL/GenBank/DDBJ databases">
        <title>Unpublished Manusciprt.</title>
        <authorList>
            <person name="Duman M."/>
            <person name="Valdes E.G."/>
            <person name="Ajmi N."/>
            <person name="Altun S."/>
            <person name="Saticioglu I.B."/>
        </authorList>
    </citation>
    <scope>NUCLEOTIDE SEQUENCE [LARGE SCALE GENOMIC DNA]</scope>
    <source>
        <strain evidence="6 7">148P</strain>
    </source>
</reference>
<comment type="similarity">
    <text evidence="1">Belongs to the Gfa family.</text>
</comment>
<sequence>MTAIYQGSCLCGAVRYEVHGEPKAVSHCHCGQCRKSHGAAFATYGSVPREALRVIAGTAQLKGFASSATVLRQFCAECGSSLFWSRSCGEFSDWVSVALATLDTPFVPAKARQVHEESRLPWPGI</sequence>
<evidence type="ECO:0000313" key="6">
    <source>
        <dbReference type="EMBL" id="MEE1936764.1"/>
    </source>
</evidence>
<evidence type="ECO:0000256" key="3">
    <source>
        <dbReference type="ARBA" id="ARBA00022833"/>
    </source>
</evidence>
<evidence type="ECO:0000256" key="1">
    <source>
        <dbReference type="ARBA" id="ARBA00005495"/>
    </source>
</evidence>
<gene>
    <name evidence="6" type="ORF">V0R50_26375</name>
</gene>
<evidence type="ECO:0000256" key="2">
    <source>
        <dbReference type="ARBA" id="ARBA00022723"/>
    </source>
</evidence>
<proteinExistence type="inferred from homology"/>
<evidence type="ECO:0000259" key="5">
    <source>
        <dbReference type="PROSITE" id="PS51891"/>
    </source>
</evidence>
<dbReference type="PANTHER" id="PTHR33337:SF40">
    <property type="entry name" value="CENP-V_GFA DOMAIN-CONTAINING PROTEIN-RELATED"/>
    <property type="match status" value="1"/>
</dbReference>
<dbReference type="InterPro" id="IPR011057">
    <property type="entry name" value="Mss4-like_sf"/>
</dbReference>
<dbReference type="EMBL" id="JAZDQJ010000044">
    <property type="protein sequence ID" value="MEE1936764.1"/>
    <property type="molecule type" value="Genomic_DNA"/>
</dbReference>